<organism evidence="2">
    <name type="scientific">Rhinella marina erythrocytic-like virus</name>
    <dbReference type="NCBI Taxonomy" id="2859906"/>
    <lineage>
        <taxon>Viruses</taxon>
        <taxon>Varidnaviria</taxon>
        <taxon>Bamfordvirae</taxon>
        <taxon>Nucleocytoviricota</taxon>
        <taxon>Megaviricetes</taxon>
        <taxon>Pimascovirales</taxon>
        <taxon>Pimascovirales incertae sedis</taxon>
        <taxon>Iridoviridae</taxon>
    </lineage>
</organism>
<sequence>MSNNTGTNSTEVASNIVTILPYLIALPCVFVLILIVFLIYMYIRYKNKKRSYTINKSDTPPLNTSTL</sequence>
<evidence type="ECO:0000313" key="2">
    <source>
        <dbReference type="EMBL" id="QXT57836.1"/>
    </source>
</evidence>
<keyword evidence="1" id="KW-0812">Transmembrane</keyword>
<evidence type="ECO:0000256" key="1">
    <source>
        <dbReference type="SAM" id="Phobius"/>
    </source>
</evidence>
<keyword evidence="1" id="KW-0472">Membrane</keyword>
<accession>A0A8F6UAD2</accession>
<protein>
    <submittedName>
        <fullName evidence="2">Uncharacterized protein</fullName>
    </submittedName>
</protein>
<name>A0A8F6UAD2_9VIRU</name>
<proteinExistence type="predicted"/>
<keyword evidence="1" id="KW-1133">Transmembrane helix</keyword>
<dbReference type="EMBL" id="MW582946">
    <property type="protein sequence ID" value="QXT57836.1"/>
    <property type="molecule type" value="Genomic_DNA"/>
</dbReference>
<feature type="transmembrane region" description="Helical" evidence="1">
    <location>
        <begin position="20"/>
        <end position="43"/>
    </location>
</feature>
<reference evidence="2" key="1">
    <citation type="submission" date="2021-02" db="EMBL/GenBank/DDBJ databases">
        <title>Distinct virome patterns of the invasive cane toad (Rhinella marina) across its native and introduced ranges.</title>
        <authorList>
            <person name="Russo A.G."/>
            <person name="Harding E.F."/>
            <person name="Yan G.J."/>
            <person name="Selechnik D."/>
            <person name="Ducatez S."/>
            <person name="DeVore J.L."/>
            <person name="Zhou J."/>
            <person name="Sarma R.R."/>
            <person name="Lee Y.P."/>
            <person name="Richardson M.F."/>
            <person name="Shine R."/>
            <person name="Rollins L.A."/>
            <person name="White P.A."/>
        </authorList>
    </citation>
    <scope>NUCLEOTIDE SEQUENCE</scope>
</reference>